<dbReference type="GO" id="GO:0016787">
    <property type="term" value="F:hydrolase activity"/>
    <property type="evidence" value="ECO:0007669"/>
    <property type="project" value="UniProtKB-KW"/>
</dbReference>
<dbReference type="Gene3D" id="3.40.50.1820">
    <property type="entry name" value="alpha/beta hydrolase"/>
    <property type="match status" value="1"/>
</dbReference>
<name>A0A510UV55_9CELL</name>
<evidence type="ECO:0000313" key="3">
    <source>
        <dbReference type="EMBL" id="GEK16695.1"/>
    </source>
</evidence>
<dbReference type="SUPFAM" id="SSF53474">
    <property type="entry name" value="alpha/beta-Hydrolases"/>
    <property type="match status" value="1"/>
</dbReference>
<protein>
    <submittedName>
        <fullName evidence="3">Alpha/beta hydrolase</fullName>
    </submittedName>
</protein>
<dbReference type="PRINTS" id="PR00111">
    <property type="entry name" value="ABHYDROLASE"/>
</dbReference>
<dbReference type="EMBL" id="BJUA01000002">
    <property type="protein sequence ID" value="GEK16695.1"/>
    <property type="molecule type" value="Genomic_DNA"/>
</dbReference>
<gene>
    <name evidence="3" type="ORF">CPE01_04280</name>
</gene>
<dbReference type="PANTHER" id="PTHR43798:SF31">
    <property type="entry name" value="AB HYDROLASE SUPERFAMILY PROTEIN YCLE"/>
    <property type="match status" value="1"/>
</dbReference>
<dbReference type="GO" id="GO:0016020">
    <property type="term" value="C:membrane"/>
    <property type="evidence" value="ECO:0007669"/>
    <property type="project" value="TreeGrafter"/>
</dbReference>
<dbReference type="Proteomes" id="UP000321386">
    <property type="component" value="Unassembled WGS sequence"/>
</dbReference>
<dbReference type="Pfam" id="PF00561">
    <property type="entry name" value="Abhydrolase_1"/>
    <property type="match status" value="1"/>
</dbReference>
<accession>A0A510UV55</accession>
<dbReference type="InterPro" id="IPR029058">
    <property type="entry name" value="AB_hydrolase_fold"/>
</dbReference>
<evidence type="ECO:0000256" key="1">
    <source>
        <dbReference type="ARBA" id="ARBA00022801"/>
    </source>
</evidence>
<dbReference type="AlphaFoldDB" id="A0A510UV55"/>
<evidence type="ECO:0000313" key="4">
    <source>
        <dbReference type="Proteomes" id="UP000321386"/>
    </source>
</evidence>
<proteinExistence type="predicted"/>
<dbReference type="InterPro" id="IPR050266">
    <property type="entry name" value="AB_hydrolase_sf"/>
</dbReference>
<keyword evidence="4" id="KW-1185">Reference proteome</keyword>
<keyword evidence="1 3" id="KW-0378">Hydrolase</keyword>
<feature type="domain" description="AB hydrolase-1" evidence="2">
    <location>
        <begin position="44"/>
        <end position="273"/>
    </location>
</feature>
<comment type="caution">
    <text evidence="3">The sequence shown here is derived from an EMBL/GenBank/DDBJ whole genome shotgun (WGS) entry which is preliminary data.</text>
</comment>
<sequence>MRDARVSPVLAILGRMSSTSVTLDLPDGRVLRAHASSADQDAGVVVWHHGTPQSGALLAPVVDAAARRGLRVVSYGRPSYGGSSPRPGRDVASAAADVRAVLDAFDVPRAAFVGASGGGPHALACAALLRDRATAVVSIAGLAPFDGFDWAAGMASDAALRAAGAGRAARAAVVEDDDVEWFVDADLAALEAAWAALGADAGPAGAAWPDGVVDDDVAYAQPWGFSPADVRVPVLLVHGGRDRVVPASHSRRLLELLPDAQLWERPHDGHVSVLHALPVAFDWLVDLGL</sequence>
<reference evidence="3 4" key="1">
    <citation type="submission" date="2019-07" db="EMBL/GenBank/DDBJ databases">
        <title>Whole genome shotgun sequence of Cellulomonas persica NBRC 101101.</title>
        <authorList>
            <person name="Hosoyama A."/>
            <person name="Uohara A."/>
            <person name="Ohji S."/>
            <person name="Ichikawa N."/>
        </authorList>
    </citation>
    <scope>NUCLEOTIDE SEQUENCE [LARGE SCALE GENOMIC DNA]</scope>
    <source>
        <strain evidence="3 4">NBRC 101101</strain>
    </source>
</reference>
<organism evidence="3 4">
    <name type="scientific">Cellulomonas persica</name>
    <dbReference type="NCBI Taxonomy" id="76861"/>
    <lineage>
        <taxon>Bacteria</taxon>
        <taxon>Bacillati</taxon>
        <taxon>Actinomycetota</taxon>
        <taxon>Actinomycetes</taxon>
        <taxon>Micrococcales</taxon>
        <taxon>Cellulomonadaceae</taxon>
        <taxon>Cellulomonas</taxon>
    </lineage>
</organism>
<dbReference type="InterPro" id="IPR000073">
    <property type="entry name" value="AB_hydrolase_1"/>
</dbReference>
<evidence type="ECO:0000259" key="2">
    <source>
        <dbReference type="Pfam" id="PF00561"/>
    </source>
</evidence>
<dbReference type="PANTHER" id="PTHR43798">
    <property type="entry name" value="MONOACYLGLYCEROL LIPASE"/>
    <property type="match status" value="1"/>
</dbReference>